<accession>A0A367YU05</accession>
<keyword evidence="3" id="KW-1185">Reference proteome</keyword>
<dbReference type="PANTHER" id="PTHR43649:SF12">
    <property type="entry name" value="DIACETYLCHITOBIOSE BINDING PROTEIN DASA"/>
    <property type="match status" value="1"/>
</dbReference>
<feature type="signal peptide" evidence="1">
    <location>
        <begin position="1"/>
        <end position="23"/>
    </location>
</feature>
<comment type="caution">
    <text evidence="2">The sequence shown here is derived from an EMBL/GenBank/DDBJ whole genome shotgun (WGS) entry which is preliminary data.</text>
</comment>
<reference evidence="2 3" key="1">
    <citation type="submission" date="2018-07" db="EMBL/GenBank/DDBJ databases">
        <title>Desertimonas flava gen. nov. sp. nov.</title>
        <authorList>
            <person name="Liu S."/>
        </authorList>
    </citation>
    <scope>NUCLEOTIDE SEQUENCE [LARGE SCALE GENOMIC DNA]</scope>
    <source>
        <strain evidence="2 3">16Sb5-5</strain>
    </source>
</reference>
<dbReference type="EMBL" id="QOUI01000006">
    <property type="protein sequence ID" value="RCK69375.1"/>
    <property type="molecule type" value="Genomic_DNA"/>
</dbReference>
<evidence type="ECO:0000256" key="1">
    <source>
        <dbReference type="SAM" id="SignalP"/>
    </source>
</evidence>
<dbReference type="RefSeq" id="WP_114126693.1">
    <property type="nucleotide sequence ID" value="NZ_QOUI01000006.1"/>
</dbReference>
<keyword evidence="1" id="KW-0732">Signal</keyword>
<dbReference type="PANTHER" id="PTHR43649">
    <property type="entry name" value="ARABINOSE-BINDING PROTEIN-RELATED"/>
    <property type="match status" value="1"/>
</dbReference>
<dbReference type="SUPFAM" id="SSF53850">
    <property type="entry name" value="Periplasmic binding protein-like II"/>
    <property type="match status" value="1"/>
</dbReference>
<dbReference type="CDD" id="cd14748">
    <property type="entry name" value="PBP2_UgpB"/>
    <property type="match status" value="1"/>
</dbReference>
<name>A0A367YU05_9ACTN</name>
<organism evidence="2 3">
    <name type="scientific">Desertihabitans brevis</name>
    <dbReference type="NCBI Taxonomy" id="2268447"/>
    <lineage>
        <taxon>Bacteria</taxon>
        <taxon>Bacillati</taxon>
        <taxon>Actinomycetota</taxon>
        <taxon>Actinomycetes</taxon>
        <taxon>Propionibacteriales</taxon>
        <taxon>Propionibacteriaceae</taxon>
        <taxon>Desertihabitans</taxon>
    </lineage>
</organism>
<dbReference type="InterPro" id="IPR050490">
    <property type="entry name" value="Bact_solute-bd_prot1"/>
</dbReference>
<proteinExistence type="predicted"/>
<dbReference type="Proteomes" id="UP000252770">
    <property type="component" value="Unassembled WGS sequence"/>
</dbReference>
<dbReference type="AlphaFoldDB" id="A0A367YU05"/>
<sequence length="436" mass="47377">MRNWRTSRTLSVLAAGTALTLLAACGGGGGGPAGGGSTASGPVPEPAEPVTITFSSWVGEQDGMKRLYAKFREQHPNITVEFQNVPAEESEKKLTTQIAGGNPPDAAYVDAGTVANFASRGALVNLDNYISRSEVVSADDYVPAFRAFTEVEGGMHGLPFDGESTGLFYRTDLFEEAGISEPPATWEEFEEVSQKLTDPAAKRYAFPVFAPEAEYYFYPWLWQNGGTLLSEDEQTILFNAPEAKEAAEFYVGLTQYAPPDYLNSNSYDARLAFANGQVGMYMAGAWFAGVLDEEFPDLKDKWASAPLPEGKAGCATTIAGDALVMFAQGEEQDAAWKWLEFLSEPDNMAEWTFRSEGTLLPPRQSLLDSPELVETKPVLQTFADLMECGVNYNITDPAWPRISEELNTQLGSAMYGEQTASQALDNAAAEAEKLRS</sequence>
<feature type="chain" id="PRO_5016943375" evidence="1">
    <location>
        <begin position="24"/>
        <end position="436"/>
    </location>
</feature>
<dbReference type="Gene3D" id="3.40.190.10">
    <property type="entry name" value="Periplasmic binding protein-like II"/>
    <property type="match status" value="2"/>
</dbReference>
<evidence type="ECO:0000313" key="3">
    <source>
        <dbReference type="Proteomes" id="UP000252770"/>
    </source>
</evidence>
<evidence type="ECO:0000313" key="2">
    <source>
        <dbReference type="EMBL" id="RCK69375.1"/>
    </source>
</evidence>
<gene>
    <name evidence="2" type="ORF">DT076_10805</name>
</gene>
<dbReference type="InterPro" id="IPR006059">
    <property type="entry name" value="SBP"/>
</dbReference>
<dbReference type="Pfam" id="PF01547">
    <property type="entry name" value="SBP_bac_1"/>
    <property type="match status" value="1"/>
</dbReference>
<protein>
    <submittedName>
        <fullName evidence="2">ABC transporter substrate-binding protein</fullName>
    </submittedName>
</protein>
<dbReference type="PROSITE" id="PS51257">
    <property type="entry name" value="PROKAR_LIPOPROTEIN"/>
    <property type="match status" value="1"/>
</dbReference>